<evidence type="ECO:0000256" key="5">
    <source>
        <dbReference type="ARBA" id="ARBA00022989"/>
    </source>
</evidence>
<keyword evidence="9" id="KW-1185">Reference proteome</keyword>
<dbReference type="PRINTS" id="PR01130">
    <property type="entry name" value="DERENTRNSPRT"/>
</dbReference>
<evidence type="ECO:0000313" key="8">
    <source>
        <dbReference type="Ensembl" id="ENSGMOP00000060892.1"/>
    </source>
</evidence>
<keyword evidence="4 7" id="KW-0812">Transmembrane</keyword>
<dbReference type="InterPro" id="IPR002259">
    <property type="entry name" value="Eqnu_transpt"/>
</dbReference>
<dbReference type="GO" id="GO:0035364">
    <property type="term" value="P:thymine transport"/>
    <property type="evidence" value="ECO:0007669"/>
    <property type="project" value="TreeGrafter"/>
</dbReference>
<dbReference type="GO" id="GO:0015853">
    <property type="term" value="P:adenine transport"/>
    <property type="evidence" value="ECO:0007669"/>
    <property type="project" value="TreeGrafter"/>
</dbReference>
<dbReference type="GeneTree" id="ENSGT00950000182898"/>
<dbReference type="GO" id="GO:0015854">
    <property type="term" value="P:guanine transport"/>
    <property type="evidence" value="ECO:0007669"/>
    <property type="project" value="TreeGrafter"/>
</dbReference>
<feature type="transmembrane region" description="Helical" evidence="7">
    <location>
        <begin position="92"/>
        <end position="112"/>
    </location>
</feature>
<dbReference type="PANTHER" id="PTHR10332">
    <property type="entry name" value="EQUILIBRATIVE NUCLEOSIDE TRANSPORTER"/>
    <property type="match status" value="1"/>
</dbReference>
<keyword evidence="5 7" id="KW-1133">Transmembrane helix</keyword>
<evidence type="ECO:0000256" key="2">
    <source>
        <dbReference type="ARBA" id="ARBA00007965"/>
    </source>
</evidence>
<dbReference type="Ensembl" id="ENSGMOT00000076929.1">
    <property type="protein sequence ID" value="ENSGMOP00000060892.1"/>
    <property type="gene ID" value="ENSGMOG00000014249.2"/>
</dbReference>
<feature type="transmembrane region" description="Helical" evidence="7">
    <location>
        <begin position="262"/>
        <end position="282"/>
    </location>
</feature>
<evidence type="ECO:0000256" key="6">
    <source>
        <dbReference type="ARBA" id="ARBA00023136"/>
    </source>
</evidence>
<dbReference type="PANTHER" id="PTHR10332:SF8">
    <property type="entry name" value="EQUILIBRATIVE NUCLEOSIDE TRANSPORTER 2"/>
    <property type="match status" value="1"/>
</dbReference>
<protein>
    <submittedName>
        <fullName evidence="8">Equilibrative nucleoside transporter 2-like</fullName>
    </submittedName>
</protein>
<keyword evidence="3" id="KW-0813">Transport</keyword>
<dbReference type="GO" id="GO:0005337">
    <property type="term" value="F:nucleoside transmembrane transporter activity"/>
    <property type="evidence" value="ECO:0007669"/>
    <property type="project" value="InterPro"/>
</dbReference>
<feature type="transmembrane region" description="Helical" evidence="7">
    <location>
        <begin position="365"/>
        <end position="387"/>
    </location>
</feature>
<sequence>MKGQADAPRDRGGLVGIIFFILGLGTLLPWNFFMTASMYFQGRLNTTEWSDGEVVVRKEYYFNNWMTLLSQLPLLLFTLLNSILYQRISEAVRIAGSFVAILFFFVFTAILVKVDMGMDRFFSVTMATIWFINSFGAVVQGSLFGLVGQMPPKYSGFFMSGQGLAGTFAALAMIFAIANSETAALGYFITPCIGTLVTLLSYVLLPRLEFAQHYLNRSGRYETDIWVMAFCVTFVFTVTLSVFPAVAADVRTYSPEGTWERYFLSVCCFLVFNVNDWLGRTVTTWVHWPRKDSVVFPVLVGCRVVFVPLIMLCNVQIRVLLPVYFPHDAAFAVIMALFAFSSGYFVCLSMTYAPQMVAAKDAETAGALMTFFLALGLSCGAALSFALRVLV</sequence>
<feature type="transmembrane region" description="Helical" evidence="7">
    <location>
        <begin position="124"/>
        <end position="147"/>
    </location>
</feature>
<dbReference type="Proteomes" id="UP000694546">
    <property type="component" value="Chromosome 17"/>
</dbReference>
<feature type="transmembrane region" description="Helical" evidence="7">
    <location>
        <begin position="329"/>
        <end position="353"/>
    </location>
</feature>
<comment type="subcellular location">
    <subcellularLocation>
        <location evidence="1">Membrane</location>
        <topology evidence="1">Multi-pass membrane protein</topology>
    </subcellularLocation>
</comment>
<dbReference type="GO" id="GO:0015862">
    <property type="term" value="P:uridine transmembrane transport"/>
    <property type="evidence" value="ECO:0007669"/>
    <property type="project" value="TreeGrafter"/>
</dbReference>
<dbReference type="PIRSF" id="PIRSF016379">
    <property type="entry name" value="ENT"/>
    <property type="match status" value="1"/>
</dbReference>
<evidence type="ECO:0000256" key="4">
    <source>
        <dbReference type="ARBA" id="ARBA00022692"/>
    </source>
</evidence>
<proteinExistence type="inferred from homology"/>
<evidence type="ECO:0000256" key="1">
    <source>
        <dbReference type="ARBA" id="ARBA00004141"/>
    </source>
</evidence>
<comment type="similarity">
    <text evidence="2">Belongs to the SLC29A/ENT transporter (TC 2.A.57) family.</text>
</comment>
<feature type="transmembrane region" description="Helical" evidence="7">
    <location>
        <begin position="12"/>
        <end position="40"/>
    </location>
</feature>
<reference evidence="8" key="2">
    <citation type="submission" date="2025-09" db="UniProtKB">
        <authorList>
            <consortium name="Ensembl"/>
        </authorList>
    </citation>
    <scope>IDENTIFICATION</scope>
</reference>
<gene>
    <name evidence="8" type="primary">LOC115529749</name>
</gene>
<dbReference type="GO" id="GO:0016323">
    <property type="term" value="C:basolateral plasma membrane"/>
    <property type="evidence" value="ECO:0007669"/>
    <property type="project" value="TreeGrafter"/>
</dbReference>
<feature type="transmembrane region" description="Helical" evidence="7">
    <location>
        <begin position="154"/>
        <end position="178"/>
    </location>
</feature>
<evidence type="ECO:0000256" key="3">
    <source>
        <dbReference type="ARBA" id="ARBA00022448"/>
    </source>
</evidence>
<evidence type="ECO:0000256" key="7">
    <source>
        <dbReference type="SAM" id="Phobius"/>
    </source>
</evidence>
<accession>A0A8C5CFW2</accession>
<organism evidence="8 9">
    <name type="scientific">Gadus morhua</name>
    <name type="common">Atlantic cod</name>
    <dbReference type="NCBI Taxonomy" id="8049"/>
    <lineage>
        <taxon>Eukaryota</taxon>
        <taxon>Metazoa</taxon>
        <taxon>Chordata</taxon>
        <taxon>Craniata</taxon>
        <taxon>Vertebrata</taxon>
        <taxon>Euteleostomi</taxon>
        <taxon>Actinopterygii</taxon>
        <taxon>Neopterygii</taxon>
        <taxon>Teleostei</taxon>
        <taxon>Neoteleostei</taxon>
        <taxon>Acanthomorphata</taxon>
        <taxon>Zeiogadaria</taxon>
        <taxon>Gadariae</taxon>
        <taxon>Gadiformes</taxon>
        <taxon>Gadoidei</taxon>
        <taxon>Gadidae</taxon>
        <taxon>Gadus</taxon>
    </lineage>
</organism>
<dbReference type="Pfam" id="PF01733">
    <property type="entry name" value="Nucleoside_tran"/>
    <property type="match status" value="2"/>
</dbReference>
<reference evidence="8" key="1">
    <citation type="submission" date="2025-08" db="UniProtKB">
        <authorList>
            <consortium name="Ensembl"/>
        </authorList>
    </citation>
    <scope>IDENTIFICATION</scope>
</reference>
<feature type="transmembrane region" description="Helical" evidence="7">
    <location>
        <begin position="225"/>
        <end position="247"/>
    </location>
</feature>
<dbReference type="GO" id="GO:0035344">
    <property type="term" value="P:hypoxanthine transport"/>
    <property type="evidence" value="ECO:0007669"/>
    <property type="project" value="TreeGrafter"/>
</dbReference>
<feature type="transmembrane region" description="Helical" evidence="7">
    <location>
        <begin position="184"/>
        <end position="205"/>
    </location>
</feature>
<feature type="transmembrane region" description="Helical" evidence="7">
    <location>
        <begin position="60"/>
        <end position="80"/>
    </location>
</feature>
<name>A0A8C5CFW2_GADMO</name>
<feature type="transmembrane region" description="Helical" evidence="7">
    <location>
        <begin position="294"/>
        <end position="317"/>
    </location>
</feature>
<keyword evidence="6 7" id="KW-0472">Membrane</keyword>
<dbReference type="AlphaFoldDB" id="A0A8C5CFW2"/>
<evidence type="ECO:0000313" key="9">
    <source>
        <dbReference type="Proteomes" id="UP000694546"/>
    </source>
</evidence>